<dbReference type="Proteomes" id="UP000540519">
    <property type="component" value="Unassembled WGS sequence"/>
</dbReference>
<reference evidence="1 2" key="1">
    <citation type="journal article" date="2019" name="Mar. Drugs">
        <title>Comparative Genomics and CAZyme Genome Repertoires of Marine Zobellia amurskyensis KMM 3526(T) and Zobellia laminariae KMM 3676(T).</title>
        <authorList>
            <person name="Chernysheva N."/>
            <person name="Bystritskaya E."/>
            <person name="Stenkova A."/>
            <person name="Golovkin I."/>
            <person name="Nedashkovskaya O."/>
            <person name="Isaeva M."/>
        </authorList>
    </citation>
    <scope>NUCLEOTIDE SEQUENCE [LARGE SCALE GENOMIC DNA]</scope>
    <source>
        <strain evidence="1 2">KMM 3526</strain>
    </source>
</reference>
<sequence length="105" mass="11860">MAKFIAIDANGLNALFSGSEIFFVKPNCKKKNSPKQLAKLADYSQGDQLALQVTLLDIACTSQFQFRVWSWETNISQPIAVNNQHYTSNLSYRYLDNAYPPPRLA</sequence>
<protein>
    <submittedName>
        <fullName evidence="1">Uncharacterized protein</fullName>
    </submittedName>
</protein>
<dbReference type="EMBL" id="RCNR01000009">
    <property type="protein sequence ID" value="MUH35519.1"/>
    <property type="molecule type" value="Genomic_DNA"/>
</dbReference>
<proteinExistence type="predicted"/>
<dbReference type="AlphaFoldDB" id="A0A7X2ZSH2"/>
<keyword evidence="2" id="KW-1185">Reference proteome</keyword>
<evidence type="ECO:0000313" key="1">
    <source>
        <dbReference type="EMBL" id="MUH35519.1"/>
    </source>
</evidence>
<comment type="caution">
    <text evidence="1">The sequence shown here is derived from an EMBL/GenBank/DDBJ whole genome shotgun (WGS) entry which is preliminary data.</text>
</comment>
<name>A0A7X2ZSH2_9FLAO</name>
<gene>
    <name evidence="1" type="ORF">D9O36_06690</name>
</gene>
<dbReference type="OrthoDB" id="1439895at2"/>
<evidence type="ECO:0000313" key="2">
    <source>
        <dbReference type="Proteomes" id="UP000540519"/>
    </source>
</evidence>
<organism evidence="1 2">
    <name type="scientific">Zobellia amurskyensis</name>
    <dbReference type="NCBI Taxonomy" id="248905"/>
    <lineage>
        <taxon>Bacteria</taxon>
        <taxon>Pseudomonadati</taxon>
        <taxon>Bacteroidota</taxon>
        <taxon>Flavobacteriia</taxon>
        <taxon>Flavobacteriales</taxon>
        <taxon>Flavobacteriaceae</taxon>
        <taxon>Zobellia</taxon>
    </lineage>
</organism>
<accession>A0A7X2ZSH2</accession>